<dbReference type="EMBL" id="MVGC01000289">
    <property type="protein sequence ID" value="RJE20633.1"/>
    <property type="molecule type" value="Genomic_DNA"/>
</dbReference>
<dbReference type="PANTHER" id="PTHR31069">
    <property type="entry name" value="OLEATE-ACTIVATED TRANSCRIPTION FACTOR 1-RELATED"/>
    <property type="match status" value="1"/>
</dbReference>
<feature type="compositionally biased region" description="Polar residues" evidence="5">
    <location>
        <begin position="157"/>
        <end position="172"/>
    </location>
</feature>
<keyword evidence="3" id="KW-0804">Transcription</keyword>
<dbReference type="SMART" id="SM00066">
    <property type="entry name" value="GAL4"/>
    <property type="match status" value="1"/>
</dbReference>
<gene>
    <name evidence="7" type="ORF">PHISCL_07021</name>
</gene>
<keyword evidence="4" id="KW-0539">Nucleus</keyword>
<dbReference type="GO" id="GO:0000981">
    <property type="term" value="F:DNA-binding transcription factor activity, RNA polymerase II-specific"/>
    <property type="evidence" value="ECO:0007669"/>
    <property type="project" value="InterPro"/>
</dbReference>
<evidence type="ECO:0000256" key="5">
    <source>
        <dbReference type="SAM" id="MobiDB-lite"/>
    </source>
</evidence>
<protein>
    <submittedName>
        <fullName evidence="7">Finger domain protein</fullName>
    </submittedName>
</protein>
<keyword evidence="2" id="KW-0238">DNA-binding</keyword>
<dbReference type="PROSITE" id="PS50048">
    <property type="entry name" value="ZN2_CY6_FUNGAL_2"/>
    <property type="match status" value="1"/>
</dbReference>
<dbReference type="GO" id="GO:0003677">
    <property type="term" value="F:DNA binding"/>
    <property type="evidence" value="ECO:0007669"/>
    <property type="project" value="UniProtKB-KW"/>
</dbReference>
<evidence type="ECO:0000256" key="2">
    <source>
        <dbReference type="ARBA" id="ARBA00023125"/>
    </source>
</evidence>
<dbReference type="InterPro" id="IPR050675">
    <property type="entry name" value="OAF3"/>
</dbReference>
<comment type="caution">
    <text evidence="7">The sequence shown here is derived from an EMBL/GenBank/DDBJ whole genome shotgun (WGS) entry which is preliminary data.</text>
</comment>
<keyword evidence="8" id="KW-1185">Reference proteome</keyword>
<accession>A0A3A2ZE84</accession>
<dbReference type="Proteomes" id="UP000266188">
    <property type="component" value="Unassembled WGS sequence"/>
</dbReference>
<evidence type="ECO:0000256" key="3">
    <source>
        <dbReference type="ARBA" id="ARBA00023163"/>
    </source>
</evidence>
<evidence type="ECO:0000256" key="1">
    <source>
        <dbReference type="ARBA" id="ARBA00023015"/>
    </source>
</evidence>
<feature type="region of interest" description="Disordered" evidence="5">
    <location>
        <begin position="118"/>
        <end position="172"/>
    </location>
</feature>
<feature type="region of interest" description="Disordered" evidence="5">
    <location>
        <begin position="53"/>
        <end position="85"/>
    </location>
</feature>
<evidence type="ECO:0000259" key="6">
    <source>
        <dbReference type="PROSITE" id="PS50048"/>
    </source>
</evidence>
<proteinExistence type="predicted"/>
<feature type="compositionally biased region" description="Basic residues" evidence="5">
    <location>
        <begin position="56"/>
        <end position="67"/>
    </location>
</feature>
<dbReference type="SUPFAM" id="SSF57701">
    <property type="entry name" value="Zn2/Cys6 DNA-binding domain"/>
    <property type="match status" value="1"/>
</dbReference>
<feature type="domain" description="Zn(2)-C6 fungal-type" evidence="6">
    <location>
        <begin position="18"/>
        <end position="49"/>
    </location>
</feature>
<reference evidence="8" key="1">
    <citation type="submission" date="2017-02" db="EMBL/GenBank/DDBJ databases">
        <authorList>
            <person name="Tafer H."/>
            <person name="Lopandic K."/>
        </authorList>
    </citation>
    <scope>NUCLEOTIDE SEQUENCE [LARGE SCALE GENOMIC DNA]</scope>
    <source>
        <strain evidence="8">CBS 366.77</strain>
    </source>
</reference>
<feature type="compositionally biased region" description="Polar residues" evidence="5">
    <location>
        <begin position="127"/>
        <end position="148"/>
    </location>
</feature>
<dbReference type="PROSITE" id="PS00463">
    <property type="entry name" value="ZN2_CY6_FUNGAL_1"/>
    <property type="match status" value="1"/>
</dbReference>
<name>A0A3A2ZE84_9EURO</name>
<dbReference type="Gene3D" id="4.10.240.10">
    <property type="entry name" value="Zn(2)-C6 fungal-type DNA-binding domain"/>
    <property type="match status" value="1"/>
</dbReference>
<dbReference type="AlphaFoldDB" id="A0A3A2ZE84"/>
<dbReference type="Pfam" id="PF00172">
    <property type="entry name" value="Zn_clus"/>
    <property type="match status" value="1"/>
</dbReference>
<dbReference type="OrthoDB" id="1393670at2759"/>
<evidence type="ECO:0000313" key="8">
    <source>
        <dbReference type="Proteomes" id="UP000266188"/>
    </source>
</evidence>
<sequence>MLAEPNSKGGHTPKLRTACENCRQSKVKCNLSGKNMCVRCLRHGLQCQYGFANRSGKPKGSKNRATLRKMGQLPEDRPGRSSFGDRSQAEFVVEQKCHVAEQHLSHINYGVDQSMDTVRLPGFPGVPSTNKLQSPESNQGRLSESPGSFQGAMTVDTPLSTEHSSVGSVFESNTSPELRYLPDSMSPTFSPKESTVKGVPEFPFAIHIPYTIQPSCECVAIQVYHMNQLSRVAIDTAQERFDQSLQSIKTTLSACRSFLQCSNCQKDCTNLLLSVSILDLTLQLFDHQIAHNEASHKQASDTINIQYGQYNLEHEEKRRINNFLMRGLLLQCRGILGLLKETFDLCIGPQKLLDPVIDTCTFEGDYASSSLWMQFHPGHAGEGVNGNCLHQILMGHEATVESLLRAVSLRECICN</sequence>
<dbReference type="PANTHER" id="PTHR31069:SF31">
    <property type="entry name" value="MONODICTYPHENONE CLUSTER TRANSCRIPTION FACTOR-RELATED"/>
    <property type="match status" value="1"/>
</dbReference>
<dbReference type="InterPro" id="IPR001138">
    <property type="entry name" value="Zn2Cys6_DnaBD"/>
</dbReference>
<dbReference type="GO" id="GO:0008270">
    <property type="term" value="F:zinc ion binding"/>
    <property type="evidence" value="ECO:0007669"/>
    <property type="project" value="InterPro"/>
</dbReference>
<keyword evidence="1" id="KW-0805">Transcription regulation</keyword>
<evidence type="ECO:0000313" key="7">
    <source>
        <dbReference type="EMBL" id="RJE20633.1"/>
    </source>
</evidence>
<evidence type="ECO:0000256" key="4">
    <source>
        <dbReference type="ARBA" id="ARBA00023242"/>
    </source>
</evidence>
<organism evidence="7 8">
    <name type="scientific">Aspergillus sclerotialis</name>
    <dbReference type="NCBI Taxonomy" id="2070753"/>
    <lineage>
        <taxon>Eukaryota</taxon>
        <taxon>Fungi</taxon>
        <taxon>Dikarya</taxon>
        <taxon>Ascomycota</taxon>
        <taxon>Pezizomycotina</taxon>
        <taxon>Eurotiomycetes</taxon>
        <taxon>Eurotiomycetidae</taxon>
        <taxon>Eurotiales</taxon>
        <taxon>Aspergillaceae</taxon>
        <taxon>Aspergillus</taxon>
        <taxon>Aspergillus subgen. Polypaecilum</taxon>
    </lineage>
</organism>
<dbReference type="InterPro" id="IPR036864">
    <property type="entry name" value="Zn2-C6_fun-type_DNA-bd_sf"/>
</dbReference>
<dbReference type="CDD" id="cd00067">
    <property type="entry name" value="GAL4"/>
    <property type="match status" value="1"/>
</dbReference>